<sequence length="667" mass="73822">MKVRIICLLMIAVSSFGEPRVVPVPWDWTDPSIPHPVYPGRKARIKAIARDCASTVYYRVDVDGDYVWDTDWLTGNRYNIEHLHFYPSSPGQTGYTRYTAIIECKETPTSESFYGSYPVMMCHDVSTVENTHEATLHQLAVMRALAVDEALWYLHKNLVRTDEGVATISGYINAPAPLVRLACSALCTMAMQSNHHMAAFPPGTYNDFSQSVPEGFLSLNDWRYENDPYAEDLLRLHNYLLSNIKHIDIPVDDEANDGTLPISGTDDGKGFYTESYDTEYNRRSLVVHALAGSGLTGVRCQVANTNVNGRLMEFVVQQMVDFGIAAQIDGNSPTNAIGGWGASPYMGTGTSAAQANAYISGGWYVALLAAERQMGSAGVYVNQRLKERIPNMLWHNQHSNGGSRYNNAGTTYPDAMFEPVGYALLACRWLGWDQWSTNDTAVAEYPYLVITRGESRQCYDRYLQYAQSNWTNSSAGTAMLDPGKALWKSGDFDQSISSGANLWSMSLYGMSLALAYADGSSSIRFPGTHDWFREFLVGLAKQQAGTAIDPLGYYDEAGTSFISNGPGRFGATALAVLAMTCPDYEAHLESLIPTNLNIVASNHSIQVFWDMLDGVETYQVESTTNLLVAFQSEPSGQSIETGRWEGTSTNKQQFYQINVQPFPWGSE</sequence>
<keyword evidence="2" id="KW-1185">Reference proteome</keyword>
<accession>A0A6C2UKQ6</accession>
<evidence type="ECO:0000313" key="2">
    <source>
        <dbReference type="Proteomes" id="UP000346198"/>
    </source>
</evidence>
<dbReference type="AlphaFoldDB" id="A0A6C2UKQ6"/>
<proteinExistence type="predicted"/>
<organism evidence="1 2">
    <name type="scientific">Pontiella sulfatireligans</name>
    <dbReference type="NCBI Taxonomy" id="2750658"/>
    <lineage>
        <taxon>Bacteria</taxon>
        <taxon>Pseudomonadati</taxon>
        <taxon>Kiritimatiellota</taxon>
        <taxon>Kiritimatiellia</taxon>
        <taxon>Kiritimatiellales</taxon>
        <taxon>Pontiellaceae</taxon>
        <taxon>Pontiella</taxon>
    </lineage>
</organism>
<gene>
    <name evidence="1" type="ORF">SCARR_01825</name>
</gene>
<dbReference type="EMBL" id="CAAHFH010000001">
    <property type="protein sequence ID" value="VGO19766.1"/>
    <property type="molecule type" value="Genomic_DNA"/>
</dbReference>
<protein>
    <submittedName>
        <fullName evidence="1">Uncharacterized protein</fullName>
    </submittedName>
</protein>
<dbReference type="Proteomes" id="UP000346198">
    <property type="component" value="Unassembled WGS sequence"/>
</dbReference>
<reference evidence="1 2" key="1">
    <citation type="submission" date="2019-04" db="EMBL/GenBank/DDBJ databases">
        <authorList>
            <person name="Van Vliet M D."/>
        </authorList>
    </citation>
    <scope>NUCLEOTIDE SEQUENCE [LARGE SCALE GENOMIC DNA]</scope>
    <source>
        <strain evidence="1 2">F21</strain>
    </source>
</reference>
<name>A0A6C2UKQ6_9BACT</name>
<evidence type="ECO:0000313" key="1">
    <source>
        <dbReference type="EMBL" id="VGO19766.1"/>
    </source>
</evidence>
<dbReference type="RefSeq" id="WP_136061193.1">
    <property type="nucleotide sequence ID" value="NZ_CAAHFH010000001.1"/>
</dbReference>